<keyword evidence="4 12" id="KW-0285">Flavoprotein</keyword>
<dbReference type="SUPFAM" id="SSF54862">
    <property type="entry name" value="4Fe-4S ferredoxins"/>
    <property type="match status" value="1"/>
</dbReference>
<dbReference type="EC" id="1.5.5.1" evidence="12"/>
<dbReference type="EMBL" id="JALJOT010000001">
    <property type="protein sequence ID" value="KAK9918516.1"/>
    <property type="molecule type" value="Genomic_DNA"/>
</dbReference>
<dbReference type="Gene3D" id="3.50.50.60">
    <property type="entry name" value="FAD/NAD(P)-binding domain"/>
    <property type="match status" value="1"/>
</dbReference>
<dbReference type="Pfam" id="PF13450">
    <property type="entry name" value="NAD_binding_8"/>
    <property type="match status" value="1"/>
</dbReference>
<comment type="cofactor">
    <cofactor evidence="1 12">
        <name>FAD</name>
        <dbReference type="ChEBI" id="CHEBI:57692"/>
    </cofactor>
</comment>
<dbReference type="PANTHER" id="PTHR10617:SF107">
    <property type="entry name" value="ELECTRON TRANSFER FLAVOPROTEIN-UBIQUINONE OXIDOREDUCTASE, MITOCHONDRIAL"/>
    <property type="match status" value="1"/>
</dbReference>
<dbReference type="PROSITE" id="PS51379">
    <property type="entry name" value="4FE4S_FER_2"/>
    <property type="match status" value="1"/>
</dbReference>
<dbReference type="SUPFAM" id="SSF54373">
    <property type="entry name" value="FAD-linked reductases, C-terminal domain"/>
    <property type="match status" value="1"/>
</dbReference>
<keyword evidence="5 12" id="KW-0479">Metal-binding</keyword>
<comment type="catalytic activity">
    <reaction evidence="12">
        <text>a ubiquinone + reduced [electron-transfer flavoprotein] = a ubiquinol + oxidized [electron-transfer flavoprotein] + H(+)</text>
        <dbReference type="Rhea" id="RHEA:24052"/>
        <dbReference type="Rhea" id="RHEA-COMP:9565"/>
        <dbReference type="Rhea" id="RHEA-COMP:9566"/>
        <dbReference type="Rhea" id="RHEA-COMP:10685"/>
        <dbReference type="Rhea" id="RHEA-COMP:10686"/>
        <dbReference type="ChEBI" id="CHEBI:15378"/>
        <dbReference type="ChEBI" id="CHEBI:16389"/>
        <dbReference type="ChEBI" id="CHEBI:17976"/>
        <dbReference type="ChEBI" id="CHEBI:57692"/>
        <dbReference type="ChEBI" id="CHEBI:58307"/>
        <dbReference type="EC" id="1.5.5.1"/>
    </reaction>
</comment>
<evidence type="ECO:0000256" key="1">
    <source>
        <dbReference type="ARBA" id="ARBA00001974"/>
    </source>
</evidence>
<evidence type="ECO:0000256" key="12">
    <source>
        <dbReference type="RuleBase" id="RU366068"/>
    </source>
</evidence>
<feature type="domain" description="4Fe-4S ferredoxin-type" evidence="13">
    <location>
        <begin position="504"/>
        <end position="533"/>
    </location>
</feature>
<evidence type="ECO:0000256" key="9">
    <source>
        <dbReference type="ARBA" id="ARBA00023004"/>
    </source>
</evidence>
<organism evidence="14 15">
    <name type="scientific">Coccomyxa subellipsoidea</name>
    <dbReference type="NCBI Taxonomy" id="248742"/>
    <lineage>
        <taxon>Eukaryota</taxon>
        <taxon>Viridiplantae</taxon>
        <taxon>Chlorophyta</taxon>
        <taxon>core chlorophytes</taxon>
        <taxon>Trebouxiophyceae</taxon>
        <taxon>Trebouxiophyceae incertae sedis</taxon>
        <taxon>Coccomyxaceae</taxon>
        <taxon>Coccomyxa</taxon>
    </lineage>
</organism>
<evidence type="ECO:0000256" key="3">
    <source>
        <dbReference type="ARBA" id="ARBA00022448"/>
    </source>
</evidence>
<proteinExistence type="predicted"/>
<evidence type="ECO:0000256" key="11">
    <source>
        <dbReference type="ARBA" id="ARBA00023075"/>
    </source>
</evidence>
<evidence type="ECO:0000259" key="13">
    <source>
        <dbReference type="PROSITE" id="PS51379"/>
    </source>
</evidence>
<comment type="function">
    <text evidence="2 12">Accepts electrons from ETF and reduces ubiquinone.</text>
</comment>
<keyword evidence="11 12" id="KW-0830">Ubiquinone</keyword>
<dbReference type="InterPro" id="IPR049398">
    <property type="entry name" value="ETF-QO/FixC_UQ-bd"/>
</dbReference>
<comment type="cofactor">
    <cofactor evidence="12">
        <name>[4Fe-4S] cluster</name>
        <dbReference type="ChEBI" id="CHEBI:49883"/>
    </cofactor>
    <text evidence="12">Binds 1 [4Fe-4S] cluster.</text>
</comment>
<evidence type="ECO:0000256" key="4">
    <source>
        <dbReference type="ARBA" id="ARBA00022630"/>
    </source>
</evidence>
<evidence type="ECO:0000256" key="6">
    <source>
        <dbReference type="ARBA" id="ARBA00022827"/>
    </source>
</evidence>
<reference evidence="14 15" key="1">
    <citation type="journal article" date="2024" name="Nat. Commun.">
        <title>Phylogenomics reveals the evolutionary origins of lichenization in chlorophyte algae.</title>
        <authorList>
            <person name="Puginier C."/>
            <person name="Libourel C."/>
            <person name="Otte J."/>
            <person name="Skaloud P."/>
            <person name="Haon M."/>
            <person name="Grisel S."/>
            <person name="Petersen M."/>
            <person name="Berrin J.G."/>
            <person name="Delaux P.M."/>
            <person name="Dal Grande F."/>
            <person name="Keller J."/>
        </authorList>
    </citation>
    <scope>NUCLEOTIDE SEQUENCE [LARGE SCALE GENOMIC DNA]</scope>
    <source>
        <strain evidence="14 15">SAG 216-7</strain>
    </source>
</reference>
<dbReference type="InterPro" id="IPR007859">
    <property type="entry name" value="ETF-QO/FixX_C"/>
</dbReference>
<keyword evidence="8 12" id="KW-0560">Oxidoreductase</keyword>
<dbReference type="Gene3D" id="3.30.70.20">
    <property type="match status" value="1"/>
</dbReference>
<dbReference type="Pfam" id="PF05187">
    <property type="entry name" value="Fer4_ETF_QO"/>
    <property type="match status" value="1"/>
</dbReference>
<evidence type="ECO:0000256" key="2">
    <source>
        <dbReference type="ARBA" id="ARBA00002819"/>
    </source>
</evidence>
<keyword evidence="6 12" id="KW-0274">FAD</keyword>
<dbReference type="Pfam" id="PF21162">
    <property type="entry name" value="ETFQO_UQ-bd"/>
    <property type="match status" value="1"/>
</dbReference>
<name>A0ABR2Z467_9CHLO</name>
<evidence type="ECO:0000256" key="10">
    <source>
        <dbReference type="ARBA" id="ARBA00023014"/>
    </source>
</evidence>
<dbReference type="InterPro" id="IPR040156">
    <property type="entry name" value="ETF-QO"/>
</dbReference>
<evidence type="ECO:0000256" key="7">
    <source>
        <dbReference type="ARBA" id="ARBA00022982"/>
    </source>
</evidence>
<keyword evidence="9 12" id="KW-0408">Iron</keyword>
<gene>
    <name evidence="14" type="ORF">WJX75_004647</name>
</gene>
<keyword evidence="10 12" id="KW-0411">Iron-sulfur</keyword>
<accession>A0ABR2Z467</accession>
<dbReference type="Proteomes" id="UP001491310">
    <property type="component" value="Unassembled WGS sequence"/>
</dbReference>
<dbReference type="Gene3D" id="3.30.9.90">
    <property type="match status" value="1"/>
</dbReference>
<keyword evidence="3 12" id="KW-0813">Transport</keyword>
<evidence type="ECO:0000313" key="14">
    <source>
        <dbReference type="EMBL" id="KAK9918516.1"/>
    </source>
</evidence>
<evidence type="ECO:0000313" key="15">
    <source>
        <dbReference type="Proteomes" id="UP001491310"/>
    </source>
</evidence>
<dbReference type="InterPro" id="IPR036188">
    <property type="entry name" value="FAD/NAD-bd_sf"/>
</dbReference>
<sequence length="544" mass="59823">MDFDVCIVGAGPAGLSAAIKLKQRCQEDGKEISVCVVEKGAEVGAHILSGNVLEPRALNELIPEWKAEGAPLHVPATDDRFFYLTRKHAVRLPNPPQMHNKGNYVISLSELVRWLGEKAEALGVEIYPGFAACEVLYRRGAVAGIATNDFGIGKDGCPKDTYARGMEIKARATLFAEGCRGSLSEEVMKRYKLREEAGADPQTYAIGLKEVWEVAPEMSKPGQVWHTVGYPLDNSTYGGSFLYHMSDNRVALGLVVALDYRDPYLNPYQEFQRWKSHPKIRRLLQGGTVLQYGARCLNEGGLQSVPRLSFPGGALIGCSAGFLNVPKIKGTHTAMKSGMLAAEAAFTELTSTSEGSTAPADLAAYEDALKSSWVWEELERERNIRPSFQYGFWPGLALSAVDTILLRSRAPWTLRNRHADHEALRPASKFAPREYPGPDGQVTFALNDSLYRSGTNHDHDQPAHLRLRNAGVPEAVNWPIYAGPESRYCPAGVYEYAADEHGREKLQINAQNCLHCKACDIKDPSQNIKWTTPEGGGGPAYTMM</sequence>
<comment type="caution">
    <text evidence="14">The sequence shown here is derived from an EMBL/GenBank/DDBJ whole genome shotgun (WGS) entry which is preliminary data.</text>
</comment>
<keyword evidence="15" id="KW-1185">Reference proteome</keyword>
<evidence type="ECO:0000256" key="8">
    <source>
        <dbReference type="ARBA" id="ARBA00023002"/>
    </source>
</evidence>
<evidence type="ECO:0000256" key="5">
    <source>
        <dbReference type="ARBA" id="ARBA00022723"/>
    </source>
</evidence>
<dbReference type="InterPro" id="IPR017896">
    <property type="entry name" value="4Fe4S_Fe-S-bd"/>
</dbReference>
<dbReference type="PANTHER" id="PTHR10617">
    <property type="entry name" value="ELECTRON TRANSFER FLAVOPROTEIN-UBIQUINONE OXIDOREDUCTASE"/>
    <property type="match status" value="1"/>
</dbReference>
<keyword evidence="7 12" id="KW-0249">Electron transport</keyword>
<dbReference type="SUPFAM" id="SSF51905">
    <property type="entry name" value="FAD/NAD(P)-binding domain"/>
    <property type="match status" value="1"/>
</dbReference>
<protein>
    <recommendedName>
        <fullName evidence="12">Electron transfer flavoprotein-ubiquinone oxidoreductase</fullName>
        <shortName evidence="12">ETF-QO</shortName>
        <ecNumber evidence="12">1.5.5.1</ecNumber>
    </recommendedName>
</protein>